<dbReference type="EMBL" id="MU154730">
    <property type="protein sequence ID" value="KAF9488123.1"/>
    <property type="molecule type" value="Genomic_DNA"/>
</dbReference>
<gene>
    <name evidence="1" type="ORF">BDN71DRAFT_541036</name>
</gene>
<evidence type="ECO:0000313" key="1">
    <source>
        <dbReference type="EMBL" id="KAF9488123.1"/>
    </source>
</evidence>
<comment type="caution">
    <text evidence="1">The sequence shown here is derived from an EMBL/GenBank/DDBJ whole genome shotgun (WGS) entry which is preliminary data.</text>
</comment>
<keyword evidence="2" id="KW-1185">Reference proteome</keyword>
<dbReference type="AlphaFoldDB" id="A0A9P6D9X8"/>
<proteinExistence type="predicted"/>
<accession>A0A9P6D9X8</accession>
<evidence type="ECO:0000313" key="2">
    <source>
        <dbReference type="Proteomes" id="UP000807025"/>
    </source>
</evidence>
<name>A0A9P6D9X8_PLEER</name>
<reference evidence="1" key="1">
    <citation type="submission" date="2020-11" db="EMBL/GenBank/DDBJ databases">
        <authorList>
            <consortium name="DOE Joint Genome Institute"/>
            <person name="Ahrendt S."/>
            <person name="Riley R."/>
            <person name="Andreopoulos W."/>
            <person name="Labutti K."/>
            <person name="Pangilinan J."/>
            <person name="Ruiz-Duenas F.J."/>
            <person name="Barrasa J.M."/>
            <person name="Sanchez-Garcia M."/>
            <person name="Camarero S."/>
            <person name="Miyauchi S."/>
            <person name="Serrano A."/>
            <person name="Linde D."/>
            <person name="Babiker R."/>
            <person name="Drula E."/>
            <person name="Ayuso-Fernandez I."/>
            <person name="Pacheco R."/>
            <person name="Padilla G."/>
            <person name="Ferreira P."/>
            <person name="Barriuso J."/>
            <person name="Kellner H."/>
            <person name="Castanera R."/>
            <person name="Alfaro M."/>
            <person name="Ramirez L."/>
            <person name="Pisabarro A.G."/>
            <person name="Kuo A."/>
            <person name="Tritt A."/>
            <person name="Lipzen A."/>
            <person name="He G."/>
            <person name="Yan M."/>
            <person name="Ng V."/>
            <person name="Cullen D."/>
            <person name="Martin F."/>
            <person name="Rosso M.-N."/>
            <person name="Henrissat B."/>
            <person name="Hibbett D."/>
            <person name="Martinez A.T."/>
            <person name="Grigoriev I.V."/>
        </authorList>
    </citation>
    <scope>NUCLEOTIDE SEQUENCE</scope>
    <source>
        <strain evidence="1">ATCC 90797</strain>
    </source>
</reference>
<organism evidence="1 2">
    <name type="scientific">Pleurotus eryngii</name>
    <name type="common">Boletus of the steppes</name>
    <dbReference type="NCBI Taxonomy" id="5323"/>
    <lineage>
        <taxon>Eukaryota</taxon>
        <taxon>Fungi</taxon>
        <taxon>Dikarya</taxon>
        <taxon>Basidiomycota</taxon>
        <taxon>Agaricomycotina</taxon>
        <taxon>Agaricomycetes</taxon>
        <taxon>Agaricomycetidae</taxon>
        <taxon>Agaricales</taxon>
        <taxon>Pleurotineae</taxon>
        <taxon>Pleurotaceae</taxon>
        <taxon>Pleurotus</taxon>
    </lineage>
</organism>
<dbReference type="Proteomes" id="UP000807025">
    <property type="component" value="Unassembled WGS sequence"/>
</dbReference>
<protein>
    <submittedName>
        <fullName evidence="1">Uncharacterized protein</fullName>
    </submittedName>
</protein>
<sequence length="70" mass="8090">MCGSSWTFLPRSLLINRRPLHRLRRSQAPRRRRTVHLTSIHGLLSFLVLRGFLSPTHLAGIPPLYSIIFT</sequence>